<dbReference type="EMBL" id="FNFY01000045">
    <property type="protein sequence ID" value="SDL34067.1"/>
    <property type="molecule type" value="Genomic_DNA"/>
</dbReference>
<keyword evidence="4" id="KW-1185">Reference proteome</keyword>
<evidence type="ECO:0000256" key="1">
    <source>
        <dbReference type="SAM" id="Phobius"/>
    </source>
</evidence>
<dbReference type="Proteomes" id="UP000199008">
    <property type="component" value="Unassembled WGS sequence"/>
</dbReference>
<name>A0A1G9J8Z7_9BACL</name>
<dbReference type="InterPro" id="IPR000595">
    <property type="entry name" value="cNMP-bd_dom"/>
</dbReference>
<dbReference type="AlphaFoldDB" id="A0A1G9J8Z7"/>
<dbReference type="PROSITE" id="PS50042">
    <property type="entry name" value="CNMP_BINDING_3"/>
    <property type="match status" value="1"/>
</dbReference>
<feature type="transmembrane region" description="Helical" evidence="1">
    <location>
        <begin position="6"/>
        <end position="21"/>
    </location>
</feature>
<gene>
    <name evidence="3" type="ORF">SAMN05216216_1457</name>
</gene>
<dbReference type="OrthoDB" id="2412528at2"/>
<reference evidence="4" key="1">
    <citation type="submission" date="2016-10" db="EMBL/GenBank/DDBJ databases">
        <authorList>
            <person name="Varghese N."/>
            <person name="Submissions S."/>
        </authorList>
    </citation>
    <scope>NUCLEOTIDE SEQUENCE [LARGE SCALE GENOMIC DNA]</scope>
    <source>
        <strain evidence="4">CGMCC 1.8895</strain>
    </source>
</reference>
<proteinExistence type="predicted"/>
<evidence type="ECO:0000313" key="4">
    <source>
        <dbReference type="Proteomes" id="UP000199008"/>
    </source>
</evidence>
<keyword evidence="1" id="KW-0472">Membrane</keyword>
<dbReference type="RefSeq" id="WP_092988289.1">
    <property type="nucleotide sequence ID" value="NZ_FNFY01000045.1"/>
</dbReference>
<accession>A0A1G9J8Z7</accession>
<keyword evidence="1" id="KW-0812">Transmembrane</keyword>
<protein>
    <recommendedName>
        <fullName evidence="2">Cyclic nucleotide-binding domain-containing protein</fullName>
    </recommendedName>
</protein>
<evidence type="ECO:0000259" key="2">
    <source>
        <dbReference type="PROSITE" id="PS50042"/>
    </source>
</evidence>
<sequence>MTVLYIIISAILFYFVIRYGIRDGMVETEANKDKLIHMQKSNDLFGDISRIYFNLPRSKNEKNLEEAKKIYDDSLDMILSENDSKDIFAVLTKNKEKISVLDNQN</sequence>
<keyword evidence="1" id="KW-1133">Transmembrane helix</keyword>
<feature type="domain" description="Cyclic nucleotide-binding" evidence="2">
    <location>
        <begin position="14"/>
        <end position="58"/>
    </location>
</feature>
<evidence type="ECO:0000313" key="3">
    <source>
        <dbReference type="EMBL" id="SDL34067.1"/>
    </source>
</evidence>
<organism evidence="3 4">
    <name type="scientific">Lacicoccus qingdaonensis</name>
    <dbReference type="NCBI Taxonomy" id="576118"/>
    <lineage>
        <taxon>Bacteria</taxon>
        <taxon>Bacillati</taxon>
        <taxon>Bacillota</taxon>
        <taxon>Bacilli</taxon>
        <taxon>Bacillales</taxon>
        <taxon>Salinicoccaceae</taxon>
        <taxon>Lacicoccus</taxon>
    </lineage>
</organism>